<keyword evidence="12" id="KW-1185">Reference proteome</keyword>
<evidence type="ECO:0000313" key="12">
    <source>
        <dbReference type="Proteomes" id="UP000186609"/>
    </source>
</evidence>
<dbReference type="InterPro" id="IPR055348">
    <property type="entry name" value="DctQ"/>
</dbReference>
<dbReference type="PANTHER" id="PTHR35011">
    <property type="entry name" value="2,3-DIKETO-L-GULONATE TRAP TRANSPORTER SMALL PERMEASE PROTEIN YIAM"/>
    <property type="match status" value="1"/>
</dbReference>
<feature type="transmembrane region" description="Helical" evidence="9">
    <location>
        <begin position="86"/>
        <end position="104"/>
    </location>
</feature>
<dbReference type="Pfam" id="PF04290">
    <property type="entry name" value="DctQ"/>
    <property type="match status" value="1"/>
</dbReference>
<evidence type="ECO:0000313" key="11">
    <source>
        <dbReference type="EMBL" id="APW40945.1"/>
    </source>
</evidence>
<dbReference type="STRING" id="1842727.RD110_24815"/>
<keyword evidence="5 9" id="KW-0812">Transmembrane</keyword>
<sequence>MRPTTFDRALQWLAGCFVVVLLGVVTAGIVSRAAGHPLSWTDEGSCFLMIWLACLGWMIATRRNAHIRIRFFQDKLPAQPWRWTEAVIQIGMAVFGGVIAWYSVHLVRTNADIEALALPLSNAWMYAPMVPAGLMTMVQALMDLARQIKGTAPRSKVIAP</sequence>
<feature type="domain" description="Tripartite ATP-independent periplasmic transporters DctQ component" evidence="10">
    <location>
        <begin position="22"/>
        <end position="149"/>
    </location>
</feature>
<evidence type="ECO:0000256" key="6">
    <source>
        <dbReference type="ARBA" id="ARBA00022989"/>
    </source>
</evidence>
<keyword evidence="7 9" id="KW-0472">Membrane</keyword>
<evidence type="ECO:0000259" key="10">
    <source>
        <dbReference type="Pfam" id="PF04290"/>
    </source>
</evidence>
<comment type="function">
    <text evidence="9">Part of the tripartite ATP-independent periplasmic (TRAP) transport system.</text>
</comment>
<dbReference type="PANTHER" id="PTHR35011:SF5">
    <property type="entry name" value="SIALIC ACID TRAP TRANSPORTER SMALL PERMEASE PROTEIN SIAQ"/>
    <property type="match status" value="1"/>
</dbReference>
<evidence type="ECO:0000256" key="9">
    <source>
        <dbReference type="RuleBase" id="RU369079"/>
    </source>
</evidence>
<evidence type="ECO:0000256" key="1">
    <source>
        <dbReference type="ARBA" id="ARBA00004429"/>
    </source>
</evidence>
<name>A0A1P8K4K8_9BURK</name>
<dbReference type="InterPro" id="IPR007387">
    <property type="entry name" value="TRAP_DctQ"/>
</dbReference>
<keyword evidence="2 9" id="KW-0813">Transport</keyword>
<feature type="transmembrane region" description="Helical" evidence="9">
    <location>
        <begin position="124"/>
        <end position="145"/>
    </location>
</feature>
<dbReference type="Proteomes" id="UP000186609">
    <property type="component" value="Chromosome"/>
</dbReference>
<dbReference type="AlphaFoldDB" id="A0A1P8K4K8"/>
<keyword evidence="6 9" id="KW-1133">Transmembrane helix</keyword>
<comment type="subcellular location">
    <subcellularLocation>
        <location evidence="1 9">Cell inner membrane</location>
        <topology evidence="1 9">Multi-pass membrane protein</topology>
    </subcellularLocation>
</comment>
<dbReference type="GO" id="GO:0015740">
    <property type="term" value="P:C4-dicarboxylate transport"/>
    <property type="evidence" value="ECO:0007669"/>
    <property type="project" value="TreeGrafter"/>
</dbReference>
<dbReference type="GO" id="GO:0005886">
    <property type="term" value="C:plasma membrane"/>
    <property type="evidence" value="ECO:0007669"/>
    <property type="project" value="UniProtKB-SubCell"/>
</dbReference>
<keyword evidence="3" id="KW-1003">Cell membrane</keyword>
<dbReference type="EMBL" id="CP019236">
    <property type="protein sequence ID" value="APW40945.1"/>
    <property type="molecule type" value="Genomic_DNA"/>
</dbReference>
<reference evidence="11 12" key="1">
    <citation type="submission" date="2017-01" db="EMBL/GenBank/DDBJ databases">
        <authorList>
            <person name="Mah S.A."/>
            <person name="Swanson W.J."/>
            <person name="Moy G.W."/>
            <person name="Vacquier V.D."/>
        </authorList>
    </citation>
    <scope>NUCLEOTIDE SEQUENCE [LARGE SCALE GENOMIC DNA]</scope>
    <source>
        <strain evidence="11 12">DCY110</strain>
    </source>
</reference>
<organism evidence="11 12">
    <name type="scientific">Rhodoferax koreensis</name>
    <dbReference type="NCBI Taxonomy" id="1842727"/>
    <lineage>
        <taxon>Bacteria</taxon>
        <taxon>Pseudomonadati</taxon>
        <taxon>Pseudomonadota</taxon>
        <taxon>Betaproteobacteria</taxon>
        <taxon>Burkholderiales</taxon>
        <taxon>Comamonadaceae</taxon>
        <taxon>Rhodoferax</taxon>
    </lineage>
</organism>
<evidence type="ECO:0000256" key="4">
    <source>
        <dbReference type="ARBA" id="ARBA00022519"/>
    </source>
</evidence>
<feature type="transmembrane region" description="Helical" evidence="9">
    <location>
        <begin position="12"/>
        <end position="35"/>
    </location>
</feature>
<evidence type="ECO:0000256" key="5">
    <source>
        <dbReference type="ARBA" id="ARBA00022692"/>
    </source>
</evidence>
<comment type="subunit">
    <text evidence="9">The complex comprises the extracytoplasmic solute receptor protein and the two transmembrane proteins.</text>
</comment>
<feature type="transmembrane region" description="Helical" evidence="9">
    <location>
        <begin position="47"/>
        <end position="65"/>
    </location>
</feature>
<comment type="similarity">
    <text evidence="8 9">Belongs to the TRAP transporter small permease family.</text>
</comment>
<protein>
    <recommendedName>
        <fullName evidence="9">TRAP transporter small permease protein</fullName>
    </recommendedName>
</protein>
<keyword evidence="4 9" id="KW-0997">Cell inner membrane</keyword>
<dbReference type="KEGG" id="rhy:RD110_24815"/>
<proteinExistence type="inferred from homology"/>
<evidence type="ECO:0000256" key="3">
    <source>
        <dbReference type="ARBA" id="ARBA00022475"/>
    </source>
</evidence>
<evidence type="ECO:0000256" key="7">
    <source>
        <dbReference type="ARBA" id="ARBA00023136"/>
    </source>
</evidence>
<gene>
    <name evidence="11" type="ORF">RD110_24815</name>
</gene>
<accession>A0A1P8K4K8</accession>
<evidence type="ECO:0000256" key="2">
    <source>
        <dbReference type="ARBA" id="ARBA00022448"/>
    </source>
</evidence>
<dbReference type="GO" id="GO:0022857">
    <property type="term" value="F:transmembrane transporter activity"/>
    <property type="evidence" value="ECO:0007669"/>
    <property type="project" value="UniProtKB-UniRule"/>
</dbReference>
<evidence type="ECO:0000256" key="8">
    <source>
        <dbReference type="ARBA" id="ARBA00038436"/>
    </source>
</evidence>